<accession>A0A7Y9S6H1</accession>
<dbReference type="AlphaFoldDB" id="A0A7Y9S6H1"/>
<dbReference type="Gene3D" id="3.40.50.450">
    <property type="match status" value="1"/>
</dbReference>
<dbReference type="EMBL" id="JACBYQ010000001">
    <property type="protein sequence ID" value="NYE94596.1"/>
    <property type="molecule type" value="Genomic_DNA"/>
</dbReference>
<dbReference type="PANTHER" id="PTHR43022:SF1">
    <property type="entry name" value="PROTEIN SMF"/>
    <property type="match status" value="1"/>
</dbReference>
<dbReference type="RefSeq" id="WP_179388339.1">
    <property type="nucleotide sequence ID" value="NZ_JACBYQ010000001.1"/>
</dbReference>
<protein>
    <submittedName>
        <fullName evidence="3">DNA processing protein</fullName>
    </submittedName>
</protein>
<dbReference type="GO" id="GO:0009294">
    <property type="term" value="P:DNA-mediated transformation"/>
    <property type="evidence" value="ECO:0007669"/>
    <property type="project" value="InterPro"/>
</dbReference>
<dbReference type="InterPro" id="IPR003488">
    <property type="entry name" value="DprA"/>
</dbReference>
<sequence length="412" mass="43878">MDELNPRIARAALSRLMEPSDLQGMALLKILGPVQTLAVAVGRIRLDAESERAVAELLDEETALEWRGLEDCLARWRPRLADLAPERDLGVMQRLGGGLMIPEDAAWPRALSDLALTEPIGLWYRSAAMAADRLIPQLEDCIAVVGSRDSTRYGESVTAELVHGLAGSGKTILSGGAYGIDAAAHRAALQRQSGMQPGVQPGGWLPTIAVMAGGLDRFYPSGNEGLLREVAARGILLAEVPPGSNPTRYRFLQRNRLIAALSCATVVVEARWRSGALNTAHHALGLGRAMAAVPGSVYSANSAGCHRLLREGAQCVSDAAEILELVLPIGSMAGERSTESRETDGLSPQDLMLLDALPLRSEAVVEKLSAVAGLQEGAVRAGLGRLEVLGLAKRGTEGWLRSHRRSGVSDRH</sequence>
<dbReference type="Proteomes" id="UP000521748">
    <property type="component" value="Unassembled WGS sequence"/>
</dbReference>
<keyword evidence="4" id="KW-1185">Reference proteome</keyword>
<evidence type="ECO:0000313" key="4">
    <source>
        <dbReference type="Proteomes" id="UP000521748"/>
    </source>
</evidence>
<name>A0A7Y9S6H1_9MICC</name>
<evidence type="ECO:0000313" key="3">
    <source>
        <dbReference type="EMBL" id="NYE94596.1"/>
    </source>
</evidence>
<organism evidence="3 4">
    <name type="scientific">Psychromicrobium silvestre</name>
    <dbReference type="NCBI Taxonomy" id="1645614"/>
    <lineage>
        <taxon>Bacteria</taxon>
        <taxon>Bacillati</taxon>
        <taxon>Actinomycetota</taxon>
        <taxon>Actinomycetes</taxon>
        <taxon>Micrococcales</taxon>
        <taxon>Micrococcaceae</taxon>
        <taxon>Psychromicrobium</taxon>
    </lineage>
</organism>
<dbReference type="Pfam" id="PF02481">
    <property type="entry name" value="DNA_processg_A"/>
    <property type="match status" value="1"/>
</dbReference>
<reference evidence="3 4" key="1">
    <citation type="submission" date="2020-07" db="EMBL/GenBank/DDBJ databases">
        <title>Sequencing the genomes of 1000 actinobacteria strains.</title>
        <authorList>
            <person name="Klenk H.-P."/>
        </authorList>
    </citation>
    <scope>NUCLEOTIDE SEQUENCE [LARGE SCALE GENOMIC DNA]</scope>
    <source>
        <strain evidence="3 4">DSM 102047</strain>
    </source>
</reference>
<comment type="similarity">
    <text evidence="1">Belongs to the DprA/Smf family.</text>
</comment>
<dbReference type="PANTHER" id="PTHR43022">
    <property type="entry name" value="PROTEIN SMF"/>
    <property type="match status" value="1"/>
</dbReference>
<dbReference type="NCBIfam" id="TIGR00732">
    <property type="entry name" value="dprA"/>
    <property type="match status" value="1"/>
</dbReference>
<evidence type="ECO:0000256" key="1">
    <source>
        <dbReference type="ARBA" id="ARBA00006525"/>
    </source>
</evidence>
<gene>
    <name evidence="3" type="ORF">FHU41_000817</name>
</gene>
<evidence type="ECO:0000259" key="2">
    <source>
        <dbReference type="Pfam" id="PF02481"/>
    </source>
</evidence>
<dbReference type="InterPro" id="IPR057666">
    <property type="entry name" value="DrpA_SLOG"/>
</dbReference>
<proteinExistence type="inferred from homology"/>
<feature type="domain" description="Smf/DprA SLOG" evidence="2">
    <location>
        <begin position="100"/>
        <end position="325"/>
    </location>
</feature>
<dbReference type="SUPFAM" id="SSF102405">
    <property type="entry name" value="MCP/YpsA-like"/>
    <property type="match status" value="1"/>
</dbReference>
<comment type="caution">
    <text evidence="3">The sequence shown here is derived from an EMBL/GenBank/DDBJ whole genome shotgun (WGS) entry which is preliminary data.</text>
</comment>